<reference evidence="3" key="1">
    <citation type="submission" date="2018-05" db="EMBL/GenBank/DDBJ databases">
        <title>Leptospira yasudae sp. nov. and Leptospira stimsonii sp. nov., two pathogenic species of the genus Leptospira isolated from environmental sources.</title>
        <authorList>
            <person name="Casanovas-Massana A."/>
            <person name="Hamond C."/>
            <person name="Santos L.A."/>
            <person name="Hacker K.P."/>
            <person name="Balassiano I."/>
            <person name="Medeiros M.A."/>
            <person name="Reis M.G."/>
            <person name="Ko A.I."/>
            <person name="Wunder E.A."/>
        </authorList>
    </citation>
    <scope>NUCLEOTIDE SEQUENCE [LARGE SCALE GENOMIC DNA]</scope>
    <source>
        <strain evidence="3">Yale</strain>
    </source>
</reference>
<accession>A0A396Z8H5</accession>
<dbReference type="PANTHER" id="PTHR36124:SF1">
    <property type="entry name" value="ER-BOUND OXYGENASE MPAB_MPAB'_RUBBER OXYGENASE CATALYTIC DOMAIN-CONTAINING PROTEIN"/>
    <property type="match status" value="1"/>
</dbReference>
<dbReference type="AlphaFoldDB" id="A0A396Z8H5"/>
<evidence type="ECO:0000259" key="1">
    <source>
        <dbReference type="Pfam" id="PF09995"/>
    </source>
</evidence>
<dbReference type="GO" id="GO:0016491">
    <property type="term" value="F:oxidoreductase activity"/>
    <property type="evidence" value="ECO:0007669"/>
    <property type="project" value="InterPro"/>
</dbReference>
<proteinExistence type="predicted"/>
<dbReference type="Proteomes" id="UP000265798">
    <property type="component" value="Unassembled WGS sequence"/>
</dbReference>
<dbReference type="InterPro" id="IPR018713">
    <property type="entry name" value="MPAB/Lcp_cat_dom"/>
</dbReference>
<gene>
    <name evidence="2" type="ORF">DLM75_10505</name>
</gene>
<dbReference type="OrthoDB" id="836517at2"/>
<evidence type="ECO:0000313" key="2">
    <source>
        <dbReference type="EMBL" id="RHX90965.1"/>
    </source>
</evidence>
<dbReference type="RefSeq" id="WP_118968601.1">
    <property type="nucleotide sequence ID" value="NZ_QHCT01000002.1"/>
</dbReference>
<dbReference type="Pfam" id="PF09995">
    <property type="entry name" value="MPAB_Lcp_cat"/>
    <property type="match status" value="1"/>
</dbReference>
<sequence length="283" mass="33303">MWNRYAIYNQIQELDPEKDCHKISFLSGSYDFPRDIEISLALGFFKTFAIPSIAKILDETKQFERFGQKRYDDTAILLGEFLENGIESENGRAAIRRLNQIHKKYPIPNQDFLYTLSTFIYEPVRWNLRFGWRRGSEKEKLANFFLWKNVGKLMNIKDLPNDDYTAFEAWNRKFEAENFKRTPESERLGQATLQILAGRIPKIPGIQTILFHGLFSLMEPPLREAMGFPKPIRWIELLTIAVFRIRAFVLRTIWPPRTKPFLVTKRKNPTYKNGYLIENLGPS</sequence>
<dbReference type="PANTHER" id="PTHR36124">
    <property type="match status" value="1"/>
</dbReference>
<feature type="domain" description="ER-bound oxygenase mpaB/mpaB'/Rubber oxygenase catalytic" evidence="1">
    <location>
        <begin position="51"/>
        <end position="234"/>
    </location>
</feature>
<dbReference type="EMBL" id="QHCT01000002">
    <property type="protein sequence ID" value="RHX90965.1"/>
    <property type="molecule type" value="Genomic_DNA"/>
</dbReference>
<name>A0A396Z8H5_9LEPT</name>
<comment type="caution">
    <text evidence="2">The sequence shown here is derived from an EMBL/GenBank/DDBJ whole genome shotgun (WGS) entry which is preliminary data.</text>
</comment>
<dbReference type="InterPro" id="IPR046366">
    <property type="entry name" value="MPAB"/>
</dbReference>
<evidence type="ECO:0000313" key="3">
    <source>
        <dbReference type="Proteomes" id="UP000265798"/>
    </source>
</evidence>
<organism evidence="2 3">
    <name type="scientific">Leptospira stimsonii</name>
    <dbReference type="NCBI Taxonomy" id="2202203"/>
    <lineage>
        <taxon>Bacteria</taxon>
        <taxon>Pseudomonadati</taxon>
        <taxon>Spirochaetota</taxon>
        <taxon>Spirochaetia</taxon>
        <taxon>Leptospirales</taxon>
        <taxon>Leptospiraceae</taxon>
        <taxon>Leptospira</taxon>
    </lineage>
</organism>
<protein>
    <submittedName>
        <fullName evidence="2">DUF2236 domain-containing protein</fullName>
    </submittedName>
</protein>